<protein>
    <submittedName>
        <fullName evidence="1">Uncharacterized protein</fullName>
    </submittedName>
</protein>
<reference evidence="1" key="1">
    <citation type="submission" date="2019-08" db="EMBL/GenBank/DDBJ databases">
        <authorList>
            <person name="Kucharzyk K."/>
            <person name="Murdoch R.W."/>
            <person name="Higgins S."/>
            <person name="Loffler F."/>
        </authorList>
    </citation>
    <scope>NUCLEOTIDE SEQUENCE</scope>
</reference>
<evidence type="ECO:0000313" key="1">
    <source>
        <dbReference type="EMBL" id="MPM29264.1"/>
    </source>
</evidence>
<name>A0A644YT69_9ZZZZ</name>
<dbReference type="EMBL" id="VSSQ01005466">
    <property type="protein sequence ID" value="MPM29264.1"/>
    <property type="molecule type" value="Genomic_DNA"/>
</dbReference>
<sequence>MPVFIPLGDDLIGVFRAQRLIDLFVCVFRAGIEPLGRGSGDCLIIEKLNSAGTVFIAECAFCIINARINKAQQDSFAAQVQIRLLMYLHNPGHRQVRAVQQTHDKGDVADEAGSELVDQTVEGFRIRIADNIPSGKQLRG</sequence>
<comment type="caution">
    <text evidence="1">The sequence shown here is derived from an EMBL/GenBank/DDBJ whole genome shotgun (WGS) entry which is preliminary data.</text>
</comment>
<accession>A0A644YT69</accession>
<organism evidence="1">
    <name type="scientific">bioreactor metagenome</name>
    <dbReference type="NCBI Taxonomy" id="1076179"/>
    <lineage>
        <taxon>unclassified sequences</taxon>
        <taxon>metagenomes</taxon>
        <taxon>ecological metagenomes</taxon>
    </lineage>
</organism>
<dbReference type="AlphaFoldDB" id="A0A644YT69"/>
<gene>
    <name evidence="1" type="ORF">SDC9_75804</name>
</gene>
<proteinExistence type="predicted"/>